<comment type="caution">
    <text evidence="3">The sequence shown here is derived from an EMBL/GenBank/DDBJ whole genome shotgun (WGS) entry which is preliminary data.</text>
</comment>
<evidence type="ECO:0000256" key="1">
    <source>
        <dbReference type="SAM" id="MobiDB-lite"/>
    </source>
</evidence>
<keyword evidence="2" id="KW-0732">Signal</keyword>
<sequence>MAWSILSILFFSNFFPTCLPRPKDRPFHLILKSMYMLCLLLTRQSTQIPLSSTSLEVGTFPFPDASFFLTAHITQNGNFLDVDEDEDEDEEPSTVKKGKGKKKRKKVEERKVEAKMRKGQEEIKDADSEVKYGFTGTSRDKNRGDLVAFPSDPLSGDGRVLYGLEEAVDSFFDDITVKEITCVLACMPRPSAHATCFLYNGITHTTACTNWGWDDVERESDVWVVNLLDANPEVKWETYHFRDLDTPISGPLDVRTSETISLLEQIVQATCGAASLNSDHGRVLAVHLPFPEHHSVLDLARAFLPDIDPTLLGQDRDLILETTICSRIDNEIAKDVPVEVYHGWCGTYWQATVGRGPHEHRHILRLLQPDIPTTGDCLTVYVSATLDFWQLLLCHILYLLHVLFLSRLLGVYQPLIIVTQSNPVAAMMCSDDLVTAWYLLEPKQHEQFEAGITPITAARLWDVTVAVDWTDPVQMRAWLEVVKGKAEEGQTRREGILAALRGCQRQEQLDAILERARELESFDIPPDPDHLGSFLHPIFSDSFQEWFLSLKDGTDVVYASNTLGRTEESHLAAQENQQVIGKWHRAHHIDVYVDQVVVLCKRLVKAVRETTGAGKVLIKDILSALRWGNCSICGISVIGSHNVVAHKYPVDRMVRHLTGKNFRNMECIQYVHEILNNDKMLAGLGPKPDILSEMALVKISVQTILDSQHDALQSTMPHDYLSLLPFLTSDADIYVKEDTQNDVYDLLTLAVDTVLATKSQCPPEFLPLEFDSHDAWSMSQSEMLLQWFKSPNVTALLNGTLHVQGYNCKLCSSKTCGDRRFLKVNTLLDLPPHHARHIWMVHCRGSKRVKALLSRKLVSRR</sequence>
<reference evidence="3" key="1">
    <citation type="submission" date="2023-03" db="EMBL/GenBank/DDBJ databases">
        <title>Massive genome expansion in bonnet fungi (Mycena s.s.) driven by repeated elements and novel gene families across ecological guilds.</title>
        <authorList>
            <consortium name="Lawrence Berkeley National Laboratory"/>
            <person name="Harder C.B."/>
            <person name="Miyauchi S."/>
            <person name="Viragh M."/>
            <person name="Kuo A."/>
            <person name="Thoen E."/>
            <person name="Andreopoulos B."/>
            <person name="Lu D."/>
            <person name="Skrede I."/>
            <person name="Drula E."/>
            <person name="Henrissat B."/>
            <person name="Morin E."/>
            <person name="Kohler A."/>
            <person name="Barry K."/>
            <person name="LaButti K."/>
            <person name="Morin E."/>
            <person name="Salamov A."/>
            <person name="Lipzen A."/>
            <person name="Mereny Z."/>
            <person name="Hegedus B."/>
            <person name="Baldrian P."/>
            <person name="Stursova M."/>
            <person name="Weitz H."/>
            <person name="Taylor A."/>
            <person name="Grigoriev I.V."/>
            <person name="Nagy L.G."/>
            <person name="Martin F."/>
            <person name="Kauserud H."/>
        </authorList>
    </citation>
    <scope>NUCLEOTIDE SEQUENCE</scope>
    <source>
        <strain evidence="3">CBHHK188m</strain>
    </source>
</reference>
<protein>
    <recommendedName>
        <fullName evidence="5">HMG domain-containing protein</fullName>
    </recommendedName>
</protein>
<feature type="region of interest" description="Disordered" evidence="1">
    <location>
        <begin position="80"/>
        <end position="108"/>
    </location>
</feature>
<dbReference type="AlphaFoldDB" id="A0AAD7J806"/>
<dbReference type="Proteomes" id="UP001215280">
    <property type="component" value="Unassembled WGS sequence"/>
</dbReference>
<feature type="signal peptide" evidence="2">
    <location>
        <begin position="1"/>
        <end position="20"/>
    </location>
</feature>
<evidence type="ECO:0000313" key="3">
    <source>
        <dbReference type="EMBL" id="KAJ7758138.1"/>
    </source>
</evidence>
<name>A0AAD7J806_9AGAR</name>
<dbReference type="EMBL" id="JARJLG010000056">
    <property type="protein sequence ID" value="KAJ7758138.1"/>
    <property type="molecule type" value="Genomic_DNA"/>
</dbReference>
<accession>A0AAD7J806</accession>
<evidence type="ECO:0008006" key="5">
    <source>
        <dbReference type="Google" id="ProtNLM"/>
    </source>
</evidence>
<proteinExistence type="predicted"/>
<evidence type="ECO:0000256" key="2">
    <source>
        <dbReference type="SAM" id="SignalP"/>
    </source>
</evidence>
<feature type="chain" id="PRO_5042090537" description="HMG domain-containing protein" evidence="2">
    <location>
        <begin position="21"/>
        <end position="861"/>
    </location>
</feature>
<keyword evidence="4" id="KW-1185">Reference proteome</keyword>
<feature type="compositionally biased region" description="Acidic residues" evidence="1">
    <location>
        <begin position="81"/>
        <end position="92"/>
    </location>
</feature>
<evidence type="ECO:0000313" key="4">
    <source>
        <dbReference type="Proteomes" id="UP001215280"/>
    </source>
</evidence>
<feature type="compositionally biased region" description="Basic residues" evidence="1">
    <location>
        <begin position="96"/>
        <end position="105"/>
    </location>
</feature>
<gene>
    <name evidence="3" type="ORF">DFH07DRAFT_772604</name>
</gene>
<organism evidence="3 4">
    <name type="scientific">Mycena maculata</name>
    <dbReference type="NCBI Taxonomy" id="230809"/>
    <lineage>
        <taxon>Eukaryota</taxon>
        <taxon>Fungi</taxon>
        <taxon>Dikarya</taxon>
        <taxon>Basidiomycota</taxon>
        <taxon>Agaricomycotina</taxon>
        <taxon>Agaricomycetes</taxon>
        <taxon>Agaricomycetidae</taxon>
        <taxon>Agaricales</taxon>
        <taxon>Marasmiineae</taxon>
        <taxon>Mycenaceae</taxon>
        <taxon>Mycena</taxon>
    </lineage>
</organism>